<evidence type="ECO:0000313" key="3">
    <source>
        <dbReference type="Proteomes" id="UP001281761"/>
    </source>
</evidence>
<reference evidence="2 3" key="1">
    <citation type="journal article" date="2022" name="bioRxiv">
        <title>Genomics of Preaxostyla Flagellates Illuminates Evolutionary Transitions and the Path Towards Mitochondrial Loss.</title>
        <authorList>
            <person name="Novak L.V.F."/>
            <person name="Treitli S.C."/>
            <person name="Pyrih J."/>
            <person name="Halakuc P."/>
            <person name="Pipaliya S.V."/>
            <person name="Vacek V."/>
            <person name="Brzon O."/>
            <person name="Soukal P."/>
            <person name="Eme L."/>
            <person name="Dacks J.B."/>
            <person name="Karnkowska A."/>
            <person name="Elias M."/>
            <person name="Hampl V."/>
        </authorList>
    </citation>
    <scope>NUCLEOTIDE SEQUENCE [LARGE SCALE GENOMIC DNA]</scope>
    <source>
        <strain evidence="2">NAU3</strain>
        <tissue evidence="2">Gut</tissue>
    </source>
</reference>
<evidence type="ECO:0000256" key="1">
    <source>
        <dbReference type="SAM" id="MobiDB-lite"/>
    </source>
</evidence>
<evidence type="ECO:0000313" key="2">
    <source>
        <dbReference type="EMBL" id="KAK2944138.1"/>
    </source>
</evidence>
<organism evidence="2 3">
    <name type="scientific">Blattamonas nauphoetae</name>
    <dbReference type="NCBI Taxonomy" id="2049346"/>
    <lineage>
        <taxon>Eukaryota</taxon>
        <taxon>Metamonada</taxon>
        <taxon>Preaxostyla</taxon>
        <taxon>Oxymonadida</taxon>
        <taxon>Blattamonas</taxon>
    </lineage>
</organism>
<dbReference type="Proteomes" id="UP001281761">
    <property type="component" value="Unassembled WGS sequence"/>
</dbReference>
<sequence length="224" mass="26049">MAISSLVDKRIELEERKLINLRMCSGFGQNVQDIIDSLNARLRDRQANLWQIGKYQEFPMTIRSLMHSQQELVEDTRLPPLYSGDVMSYLLHPHVKVLENRNKLEQPPAKINDVQNPLVDSERVVVAFPDQQKDFSPFLSRNEHSTVRLQAQRYAKQRADSLSTREGFVNKQQQHINPQFPQQSSAAFATQNSQSFHRPPQQSENQLFNEEYATSRTNQQTERD</sequence>
<name>A0ABQ9WXB1_9EUKA</name>
<gene>
    <name evidence="2" type="ORF">BLNAU_20970</name>
</gene>
<protein>
    <submittedName>
        <fullName evidence="2">Uncharacterized protein</fullName>
    </submittedName>
</protein>
<comment type="caution">
    <text evidence="2">The sequence shown here is derived from an EMBL/GenBank/DDBJ whole genome shotgun (WGS) entry which is preliminary data.</text>
</comment>
<dbReference type="EMBL" id="JARBJD010000313">
    <property type="protein sequence ID" value="KAK2944138.1"/>
    <property type="molecule type" value="Genomic_DNA"/>
</dbReference>
<feature type="region of interest" description="Disordered" evidence="1">
    <location>
        <begin position="181"/>
        <end position="224"/>
    </location>
</feature>
<feature type="compositionally biased region" description="Polar residues" evidence="1">
    <location>
        <begin position="184"/>
        <end position="224"/>
    </location>
</feature>
<keyword evidence="3" id="KW-1185">Reference proteome</keyword>
<proteinExistence type="predicted"/>
<accession>A0ABQ9WXB1</accession>